<evidence type="ECO:0000313" key="2">
    <source>
        <dbReference type="Proteomes" id="UP000562352"/>
    </source>
</evidence>
<evidence type="ECO:0000313" key="1">
    <source>
        <dbReference type="EMBL" id="MBB5966732.1"/>
    </source>
</evidence>
<dbReference type="EMBL" id="JACHJJ010000026">
    <property type="protein sequence ID" value="MBB5966732.1"/>
    <property type="molecule type" value="Genomic_DNA"/>
</dbReference>
<protein>
    <submittedName>
        <fullName evidence="1">Uncharacterized protein</fullName>
    </submittedName>
</protein>
<dbReference type="Gene3D" id="3.40.50.1820">
    <property type="entry name" value="alpha/beta hydrolase"/>
    <property type="match status" value="1"/>
</dbReference>
<organism evidence="1 2">
    <name type="scientific">Planomonospora venezuelensis</name>
    <dbReference type="NCBI Taxonomy" id="1999"/>
    <lineage>
        <taxon>Bacteria</taxon>
        <taxon>Bacillati</taxon>
        <taxon>Actinomycetota</taxon>
        <taxon>Actinomycetes</taxon>
        <taxon>Streptosporangiales</taxon>
        <taxon>Streptosporangiaceae</taxon>
        <taxon>Planomonospora</taxon>
    </lineage>
</organism>
<proteinExistence type="predicted"/>
<name>A0A841D7X8_PLAVE</name>
<dbReference type="InterPro" id="IPR029058">
    <property type="entry name" value="AB_hydrolase_fold"/>
</dbReference>
<dbReference type="AlphaFoldDB" id="A0A841D7X8"/>
<gene>
    <name evidence="1" type="ORF">FHS22_006028</name>
</gene>
<reference evidence="1 2" key="1">
    <citation type="submission" date="2020-08" db="EMBL/GenBank/DDBJ databases">
        <title>Genomic Encyclopedia of Type Strains, Phase III (KMG-III): the genomes of soil and plant-associated and newly described type strains.</title>
        <authorList>
            <person name="Whitman W."/>
        </authorList>
    </citation>
    <scope>NUCLEOTIDE SEQUENCE [LARGE SCALE GENOMIC DNA]</scope>
    <source>
        <strain evidence="1 2">CECT 3303</strain>
    </source>
</reference>
<comment type="caution">
    <text evidence="1">The sequence shown here is derived from an EMBL/GenBank/DDBJ whole genome shotgun (WGS) entry which is preliminary data.</text>
</comment>
<sequence length="57" mass="6163">MGHYGTFSQPNGGEFGRVGSAWLKWRLKGGTAARAQFVGSSCGLCATEWDVRQKNLS</sequence>
<dbReference type="Proteomes" id="UP000562352">
    <property type="component" value="Unassembled WGS sequence"/>
</dbReference>
<keyword evidence="2" id="KW-1185">Reference proteome</keyword>
<accession>A0A841D7X8</accession>